<reference evidence="1" key="1">
    <citation type="submission" date="2021-02" db="EMBL/GenBank/DDBJ databases">
        <title>Genome-Resolved Metagenomics of a Microbial Community Performing Photosynthetic Biological Nutrient Removal.</title>
        <authorList>
            <person name="Mcdaniel E.A."/>
        </authorList>
    </citation>
    <scope>NUCLEOTIDE SEQUENCE</scope>
    <source>
        <strain evidence="1">UWPOB_OBS1</strain>
    </source>
</reference>
<sequence length="195" mass="21608">MTDKVAEKAPDKLEEAPLNLSLPADFDKQALSNQSWALLDKNGTKEKFKDAGISFNNEDGKLKFDLENKHDTWLQLGAVSYHQNREANYRETNYGIGILRRLDDQSAFSVGYYRNSLDKDSFYAAYHYTPYELGPVKLGMQVGAISGYKALKGLPTPMLLPLATIEGKHIAADLTCIPPIGGVSAVCAAQFRVKF</sequence>
<name>A0A8J7TNI3_9BACT</name>
<gene>
    <name evidence="1" type="ORF">J0M35_11835</name>
</gene>
<dbReference type="EMBL" id="JAFLCK010000015">
    <property type="protein sequence ID" value="MBN8661048.1"/>
    <property type="molecule type" value="Genomic_DNA"/>
</dbReference>
<proteinExistence type="predicted"/>
<evidence type="ECO:0000313" key="1">
    <source>
        <dbReference type="EMBL" id="MBN8661048.1"/>
    </source>
</evidence>
<protein>
    <submittedName>
        <fullName evidence="1">Uncharacterized protein</fullName>
    </submittedName>
</protein>
<evidence type="ECO:0000313" key="2">
    <source>
        <dbReference type="Proteomes" id="UP000664277"/>
    </source>
</evidence>
<accession>A0A8J7TNI3</accession>
<dbReference type="AlphaFoldDB" id="A0A8J7TNI3"/>
<dbReference type="Proteomes" id="UP000664277">
    <property type="component" value="Unassembled WGS sequence"/>
</dbReference>
<organism evidence="1 2">
    <name type="scientific">Candidatus Obscuribacter phosphatis</name>
    <dbReference type="NCBI Taxonomy" id="1906157"/>
    <lineage>
        <taxon>Bacteria</taxon>
        <taxon>Bacillati</taxon>
        <taxon>Candidatus Melainabacteria</taxon>
        <taxon>Candidatus Obscuribacterales</taxon>
        <taxon>Candidatus Obscuribacteraceae</taxon>
        <taxon>Candidatus Obscuribacter</taxon>
    </lineage>
</organism>
<dbReference type="Gene3D" id="2.40.160.20">
    <property type="match status" value="1"/>
</dbReference>
<comment type="caution">
    <text evidence="1">The sequence shown here is derived from an EMBL/GenBank/DDBJ whole genome shotgun (WGS) entry which is preliminary data.</text>
</comment>